<organism evidence="1 2">
    <name type="scientific">Paenibacillus sediminis</name>
    <dbReference type="NCBI Taxonomy" id="664909"/>
    <lineage>
        <taxon>Bacteria</taxon>
        <taxon>Bacillati</taxon>
        <taxon>Bacillota</taxon>
        <taxon>Bacilli</taxon>
        <taxon>Bacillales</taxon>
        <taxon>Paenibacillaceae</taxon>
        <taxon>Paenibacillus</taxon>
    </lineage>
</organism>
<name>A0ABS4H634_9BACL</name>
<dbReference type="EMBL" id="JAGGKP010000009">
    <property type="protein sequence ID" value="MBP1937994.1"/>
    <property type="molecule type" value="Genomic_DNA"/>
</dbReference>
<evidence type="ECO:0000313" key="2">
    <source>
        <dbReference type="Proteomes" id="UP001519273"/>
    </source>
</evidence>
<comment type="caution">
    <text evidence="1">The sequence shown here is derived from an EMBL/GenBank/DDBJ whole genome shotgun (WGS) entry which is preliminary data.</text>
</comment>
<dbReference type="Proteomes" id="UP001519273">
    <property type="component" value="Unassembled WGS sequence"/>
</dbReference>
<dbReference type="RefSeq" id="WP_280921769.1">
    <property type="nucleotide sequence ID" value="NZ_CBCRVE010000010.1"/>
</dbReference>
<gene>
    <name evidence="1" type="ORF">J2Z20_002911</name>
</gene>
<proteinExistence type="predicted"/>
<keyword evidence="2" id="KW-1185">Reference proteome</keyword>
<reference evidence="1 2" key="1">
    <citation type="submission" date="2021-03" db="EMBL/GenBank/DDBJ databases">
        <title>Genomic Encyclopedia of Type Strains, Phase IV (KMG-IV): sequencing the most valuable type-strain genomes for metagenomic binning, comparative biology and taxonomic classification.</title>
        <authorList>
            <person name="Goeker M."/>
        </authorList>
    </citation>
    <scope>NUCLEOTIDE SEQUENCE [LARGE SCALE GENOMIC DNA]</scope>
    <source>
        <strain evidence="1 2">DSM 23491</strain>
    </source>
</reference>
<evidence type="ECO:0000313" key="1">
    <source>
        <dbReference type="EMBL" id="MBP1937994.1"/>
    </source>
</evidence>
<sequence length="43" mass="5305">MKEELMKKSYEELKKMLQKDVQEAKIEFPVLEFFKLKEVELRT</sequence>
<accession>A0ABS4H634</accession>
<protein>
    <submittedName>
        <fullName evidence="1">Uncharacterized protein</fullName>
    </submittedName>
</protein>